<evidence type="ECO:0000313" key="2">
    <source>
        <dbReference type="EMBL" id="HBP28598.1"/>
    </source>
</evidence>
<accession>A0A356LCV1</accession>
<keyword evidence="1" id="KW-0812">Transmembrane</keyword>
<evidence type="ECO:0000313" key="3">
    <source>
        <dbReference type="Proteomes" id="UP000264036"/>
    </source>
</evidence>
<feature type="transmembrane region" description="Helical" evidence="1">
    <location>
        <begin position="68"/>
        <end position="91"/>
    </location>
</feature>
<keyword evidence="1" id="KW-1133">Transmembrane helix</keyword>
<organism evidence="2 3">
    <name type="scientific">Advenella kashmirensis</name>
    <dbReference type="NCBI Taxonomy" id="310575"/>
    <lineage>
        <taxon>Bacteria</taxon>
        <taxon>Pseudomonadati</taxon>
        <taxon>Pseudomonadota</taxon>
        <taxon>Betaproteobacteria</taxon>
        <taxon>Burkholderiales</taxon>
        <taxon>Alcaligenaceae</taxon>
    </lineage>
</organism>
<dbReference type="Pfam" id="PF02325">
    <property type="entry name" value="CCB3_YggT"/>
    <property type="match status" value="2"/>
</dbReference>
<dbReference type="InterPro" id="IPR003425">
    <property type="entry name" value="CCB3/YggT"/>
</dbReference>
<feature type="transmembrane region" description="Helical" evidence="1">
    <location>
        <begin position="160"/>
        <end position="180"/>
    </location>
</feature>
<name>A0A356LCV1_9BURK</name>
<feature type="transmembrane region" description="Helical" evidence="1">
    <location>
        <begin position="98"/>
        <end position="124"/>
    </location>
</feature>
<dbReference type="Proteomes" id="UP000264036">
    <property type="component" value="Unassembled WGS sequence"/>
</dbReference>
<proteinExistence type="predicted"/>
<dbReference type="EMBL" id="DOEK01000006">
    <property type="protein sequence ID" value="HBP28598.1"/>
    <property type="molecule type" value="Genomic_DNA"/>
</dbReference>
<gene>
    <name evidence="2" type="ORF">DD666_04195</name>
</gene>
<protein>
    <submittedName>
        <fullName evidence="2">YggT family protein</fullName>
    </submittedName>
</protein>
<reference evidence="2 3" key="1">
    <citation type="journal article" date="2018" name="Nat. Biotechnol.">
        <title>A standardized bacterial taxonomy based on genome phylogeny substantially revises the tree of life.</title>
        <authorList>
            <person name="Parks D.H."/>
            <person name="Chuvochina M."/>
            <person name="Waite D.W."/>
            <person name="Rinke C."/>
            <person name="Skarshewski A."/>
            <person name="Chaumeil P.A."/>
            <person name="Hugenholtz P."/>
        </authorList>
    </citation>
    <scope>NUCLEOTIDE SEQUENCE [LARGE SCALE GENOMIC DNA]</scope>
    <source>
        <strain evidence="2">UBA10707</strain>
    </source>
</reference>
<comment type="caution">
    <text evidence="2">The sequence shown here is derived from an EMBL/GenBank/DDBJ whole genome shotgun (WGS) entry which is preliminary data.</text>
</comment>
<sequence length="182" mass="20383">MISSILTFLISTVFSLLISIFLLRAWMYWVRIHPFTPYARLINNITDWAVVPLRTILPTGTKIDSASLLMAFICAAVELLLMMSVSGLGFADGLLLRLPVVALLMTVKWALSLATWLCIFQAILSWINPMQPVMPVLNTLLAPLLDPIRRFMPRTGMIDFSPLVLILILQVLQIALASLMPF</sequence>
<feature type="transmembrane region" description="Helical" evidence="1">
    <location>
        <begin position="7"/>
        <end position="29"/>
    </location>
</feature>
<dbReference type="AlphaFoldDB" id="A0A356LCV1"/>
<keyword evidence="1" id="KW-0472">Membrane</keyword>
<dbReference type="GO" id="GO:0016020">
    <property type="term" value="C:membrane"/>
    <property type="evidence" value="ECO:0007669"/>
    <property type="project" value="InterPro"/>
</dbReference>
<evidence type="ECO:0000256" key="1">
    <source>
        <dbReference type="SAM" id="Phobius"/>
    </source>
</evidence>